<dbReference type="InterPro" id="IPR003607">
    <property type="entry name" value="HD/PDEase_dom"/>
</dbReference>
<dbReference type="InterPro" id="IPR037522">
    <property type="entry name" value="HD_GYP_dom"/>
</dbReference>
<organism evidence="2 3">
    <name type="scientific">Paenibacillus mellifer</name>
    <dbReference type="NCBI Taxonomy" id="2937794"/>
    <lineage>
        <taxon>Bacteria</taxon>
        <taxon>Bacillati</taxon>
        <taxon>Bacillota</taxon>
        <taxon>Bacilli</taxon>
        <taxon>Bacillales</taxon>
        <taxon>Paenibacillaceae</taxon>
        <taxon>Paenibacillus</taxon>
    </lineage>
</organism>
<dbReference type="NCBIfam" id="TIGR00277">
    <property type="entry name" value="HDIG"/>
    <property type="match status" value="1"/>
</dbReference>
<dbReference type="Pfam" id="PF13487">
    <property type="entry name" value="HD_5"/>
    <property type="match status" value="1"/>
</dbReference>
<evidence type="ECO:0000259" key="1">
    <source>
        <dbReference type="PROSITE" id="PS51832"/>
    </source>
</evidence>
<dbReference type="PANTHER" id="PTHR43155">
    <property type="entry name" value="CYCLIC DI-GMP PHOSPHODIESTERASE PA4108-RELATED"/>
    <property type="match status" value="1"/>
</dbReference>
<dbReference type="RefSeq" id="WP_248551586.1">
    <property type="nucleotide sequence ID" value="NZ_JALPRK010000006.1"/>
</dbReference>
<dbReference type="Proteomes" id="UP001139534">
    <property type="component" value="Unassembled WGS sequence"/>
</dbReference>
<dbReference type="InterPro" id="IPR006675">
    <property type="entry name" value="HDIG_dom"/>
</dbReference>
<gene>
    <name evidence="2" type="ORF">M0651_09395</name>
</gene>
<reference evidence="2" key="1">
    <citation type="submission" date="2022-04" db="EMBL/GenBank/DDBJ databases">
        <authorList>
            <person name="Seo M.-J."/>
        </authorList>
    </citation>
    <scope>NUCLEOTIDE SEQUENCE</scope>
    <source>
        <strain evidence="2">MBLB2552</strain>
    </source>
</reference>
<keyword evidence="3" id="KW-1185">Reference proteome</keyword>
<dbReference type="Gene3D" id="1.10.3210.10">
    <property type="entry name" value="Hypothetical protein af1432"/>
    <property type="match status" value="1"/>
</dbReference>
<dbReference type="CDD" id="cd00077">
    <property type="entry name" value="HDc"/>
    <property type="match status" value="1"/>
</dbReference>
<dbReference type="AlphaFoldDB" id="A0A9X2BT04"/>
<dbReference type="SMART" id="SM00471">
    <property type="entry name" value="HDc"/>
    <property type="match status" value="1"/>
</dbReference>
<name>A0A9X2BT04_9BACL</name>
<feature type="domain" description="HD-GYP" evidence="1">
    <location>
        <begin position="11"/>
        <end position="206"/>
    </location>
</feature>
<dbReference type="PANTHER" id="PTHR43155:SF2">
    <property type="entry name" value="CYCLIC DI-GMP PHOSPHODIESTERASE PA4108"/>
    <property type="match status" value="1"/>
</dbReference>
<accession>A0A9X2BT04</accession>
<proteinExistence type="predicted"/>
<evidence type="ECO:0000313" key="3">
    <source>
        <dbReference type="Proteomes" id="UP001139534"/>
    </source>
</evidence>
<sequence>MTVFNEFIDELYMDNSPDAVKWFNLLVRKHPETYHHSIRVAMLAEKIAEPLEIRGAEKDMLVRGCFMHDIGKTMIPRAIIEQREPLTEAQWKIIKLHPIIGAELVEADPAFGPGIADIVRWHHERWDGAGYPDRLQGEDIPYNARICGVVDAFDSMTSDRHYRERKLTMAEAKLELLRHRATQFDPVIVDALMQLSDEMLNIYSIM</sequence>
<comment type="caution">
    <text evidence="2">The sequence shown here is derived from an EMBL/GenBank/DDBJ whole genome shotgun (WGS) entry which is preliminary data.</text>
</comment>
<protein>
    <submittedName>
        <fullName evidence="2">HD domain-containing protein</fullName>
    </submittedName>
</protein>
<dbReference type="SUPFAM" id="SSF109604">
    <property type="entry name" value="HD-domain/PDEase-like"/>
    <property type="match status" value="1"/>
</dbReference>
<dbReference type="EMBL" id="JALPRK010000006">
    <property type="protein sequence ID" value="MCK8487386.1"/>
    <property type="molecule type" value="Genomic_DNA"/>
</dbReference>
<evidence type="ECO:0000313" key="2">
    <source>
        <dbReference type="EMBL" id="MCK8487386.1"/>
    </source>
</evidence>
<dbReference type="PROSITE" id="PS51832">
    <property type="entry name" value="HD_GYP"/>
    <property type="match status" value="1"/>
</dbReference>